<proteinExistence type="inferred from homology"/>
<sequence length="259" mass="27981">MDLGLKHKRALVTGSTAGIGFAIAKQLAREGAFVYVNGRTEERVNRAVSEIEGKVDGIAADLTTKEGSERLFARVKDLDIVVNNLGIFEAKPFLDIEDAEWTRFFEANVLSGVRITRHYLPGMLQKKWGRIIFISSESALQIPAEMVHYGMTKTAQLAVARGIAESFPASGVTVNSVLAGPTESEGVSTFVEGLASQQGKTKEDVARDFFEHVRPTSLLKRFETIDEIAAMVVFLCSEAASGTTGSAIRVDGGVVKSIV</sequence>
<evidence type="ECO:0000313" key="3">
    <source>
        <dbReference type="Proteomes" id="UP000515312"/>
    </source>
</evidence>
<dbReference type="Proteomes" id="UP000515312">
    <property type="component" value="Chromosome"/>
</dbReference>
<dbReference type="FunFam" id="3.40.50.720:FF:000084">
    <property type="entry name" value="Short-chain dehydrogenase reductase"/>
    <property type="match status" value="1"/>
</dbReference>
<dbReference type="SUPFAM" id="SSF51735">
    <property type="entry name" value="NAD(P)-binding Rossmann-fold domains"/>
    <property type="match status" value="1"/>
</dbReference>
<organism evidence="2 3">
    <name type="scientific">Alloacidobacterium dinghuense</name>
    <dbReference type="NCBI Taxonomy" id="2763107"/>
    <lineage>
        <taxon>Bacteria</taxon>
        <taxon>Pseudomonadati</taxon>
        <taxon>Acidobacteriota</taxon>
        <taxon>Terriglobia</taxon>
        <taxon>Terriglobales</taxon>
        <taxon>Acidobacteriaceae</taxon>
        <taxon>Alloacidobacterium</taxon>
    </lineage>
</organism>
<keyword evidence="3" id="KW-1185">Reference proteome</keyword>
<evidence type="ECO:0000313" key="2">
    <source>
        <dbReference type="EMBL" id="QNI30800.1"/>
    </source>
</evidence>
<evidence type="ECO:0000256" key="1">
    <source>
        <dbReference type="ARBA" id="ARBA00006484"/>
    </source>
</evidence>
<dbReference type="AlphaFoldDB" id="A0A7G8BE30"/>
<dbReference type="PANTHER" id="PTHR42879:SF6">
    <property type="entry name" value="NADPH-DEPENDENT REDUCTASE BACG"/>
    <property type="match status" value="1"/>
</dbReference>
<dbReference type="InterPro" id="IPR036291">
    <property type="entry name" value="NAD(P)-bd_dom_sf"/>
</dbReference>
<comment type="similarity">
    <text evidence="1">Belongs to the short-chain dehydrogenases/reductases (SDR) family.</text>
</comment>
<accession>A0A7G8BE30</accession>
<dbReference type="InterPro" id="IPR050259">
    <property type="entry name" value="SDR"/>
</dbReference>
<reference evidence="2 3" key="1">
    <citation type="submission" date="2020-08" db="EMBL/GenBank/DDBJ databases">
        <title>Edaphobacter telluris sp. nov. and Acidobacterium dinghuensis sp. nov., two acidobacteria isolated from forest soil.</title>
        <authorList>
            <person name="Fu J."/>
            <person name="Qiu L."/>
        </authorList>
    </citation>
    <scope>NUCLEOTIDE SEQUENCE [LARGE SCALE GENOMIC DNA]</scope>
    <source>
        <strain evidence="2">4Y35</strain>
    </source>
</reference>
<gene>
    <name evidence="2" type="ORF">H7849_16965</name>
</gene>
<dbReference type="RefSeq" id="WP_186740921.1">
    <property type="nucleotide sequence ID" value="NZ_CP060394.1"/>
</dbReference>
<dbReference type="KEGG" id="adin:H7849_16965"/>
<dbReference type="Gene3D" id="3.40.50.720">
    <property type="entry name" value="NAD(P)-binding Rossmann-like Domain"/>
    <property type="match status" value="1"/>
</dbReference>
<dbReference type="PRINTS" id="PR00081">
    <property type="entry name" value="GDHRDH"/>
</dbReference>
<name>A0A7G8BE30_9BACT</name>
<dbReference type="PANTHER" id="PTHR42879">
    <property type="entry name" value="3-OXOACYL-(ACYL-CARRIER-PROTEIN) REDUCTASE"/>
    <property type="match status" value="1"/>
</dbReference>
<protein>
    <submittedName>
        <fullName evidence="2">SDR family oxidoreductase</fullName>
    </submittedName>
</protein>
<dbReference type="InterPro" id="IPR002347">
    <property type="entry name" value="SDR_fam"/>
</dbReference>
<dbReference type="EMBL" id="CP060394">
    <property type="protein sequence ID" value="QNI30800.1"/>
    <property type="molecule type" value="Genomic_DNA"/>
</dbReference>
<dbReference type="Pfam" id="PF13561">
    <property type="entry name" value="adh_short_C2"/>
    <property type="match status" value="1"/>
</dbReference>